<evidence type="ECO:0000313" key="2">
    <source>
        <dbReference type="Proteomes" id="UP001164929"/>
    </source>
</evidence>
<accession>A0AAD6W9X2</accession>
<proteinExistence type="predicted"/>
<protein>
    <submittedName>
        <fullName evidence="1">Uncharacterized protein</fullName>
    </submittedName>
</protein>
<organism evidence="1 2">
    <name type="scientific">Populus alba x Populus x berolinensis</name>
    <dbReference type="NCBI Taxonomy" id="444605"/>
    <lineage>
        <taxon>Eukaryota</taxon>
        <taxon>Viridiplantae</taxon>
        <taxon>Streptophyta</taxon>
        <taxon>Embryophyta</taxon>
        <taxon>Tracheophyta</taxon>
        <taxon>Spermatophyta</taxon>
        <taxon>Magnoliopsida</taxon>
        <taxon>eudicotyledons</taxon>
        <taxon>Gunneridae</taxon>
        <taxon>Pentapetalae</taxon>
        <taxon>rosids</taxon>
        <taxon>fabids</taxon>
        <taxon>Malpighiales</taxon>
        <taxon>Salicaceae</taxon>
        <taxon>Saliceae</taxon>
        <taxon>Populus</taxon>
    </lineage>
</organism>
<comment type="caution">
    <text evidence="1">The sequence shown here is derived from an EMBL/GenBank/DDBJ whole genome shotgun (WGS) entry which is preliminary data.</text>
</comment>
<evidence type="ECO:0000313" key="1">
    <source>
        <dbReference type="EMBL" id="KAJ7004805.1"/>
    </source>
</evidence>
<reference evidence="1" key="1">
    <citation type="journal article" date="2023" name="Mol. Ecol. Resour.">
        <title>Chromosome-level genome assembly of a triploid poplar Populus alba 'Berolinensis'.</title>
        <authorList>
            <person name="Chen S."/>
            <person name="Yu Y."/>
            <person name="Wang X."/>
            <person name="Wang S."/>
            <person name="Zhang T."/>
            <person name="Zhou Y."/>
            <person name="He R."/>
            <person name="Meng N."/>
            <person name="Wang Y."/>
            <person name="Liu W."/>
            <person name="Liu Z."/>
            <person name="Liu J."/>
            <person name="Guo Q."/>
            <person name="Huang H."/>
            <person name="Sederoff R.R."/>
            <person name="Wang G."/>
            <person name="Qu G."/>
            <person name="Chen S."/>
        </authorList>
    </citation>
    <scope>NUCLEOTIDE SEQUENCE</scope>
    <source>
        <strain evidence="1">SC-2020</strain>
    </source>
</reference>
<gene>
    <name evidence="1" type="ORF">NC653_009597</name>
</gene>
<dbReference type="AlphaFoldDB" id="A0AAD6W9X2"/>
<sequence>MEFTLIIRLGEPLTRDGKSSIESNAGAKKFTCWCVSYPSFENFCGSPMEKIPALLIRTCKGFEREFHALANLTTEARERRFSSITSTLSRLVPCRSSCHFMINSKAADWFRTAITTCAPDTANCLAVSSPMPLVDPVIIHATSWRGGKGNGFFRCLACIFWNNIS</sequence>
<name>A0AAD6W9X2_9ROSI</name>
<dbReference type="Proteomes" id="UP001164929">
    <property type="component" value="Chromosome 3"/>
</dbReference>
<keyword evidence="2" id="KW-1185">Reference proteome</keyword>
<dbReference type="EMBL" id="JAQIZT010000003">
    <property type="protein sequence ID" value="KAJ7004805.1"/>
    <property type="molecule type" value="Genomic_DNA"/>
</dbReference>